<evidence type="ECO:0000313" key="2">
    <source>
        <dbReference type="Proteomes" id="UP000276133"/>
    </source>
</evidence>
<dbReference type="EMBL" id="REGN01000155">
    <property type="protein sequence ID" value="RNA44101.1"/>
    <property type="molecule type" value="Genomic_DNA"/>
</dbReference>
<sequence>MTHKIIKHTKCVRICEIFLVYPDVSQNRGHTVYKEKRERQAWDTLGVTGDRSLKIINVKKRAFESLKGFILMINETI</sequence>
<organism evidence="1 2">
    <name type="scientific">Brachionus plicatilis</name>
    <name type="common">Marine rotifer</name>
    <name type="synonym">Brachionus muelleri</name>
    <dbReference type="NCBI Taxonomy" id="10195"/>
    <lineage>
        <taxon>Eukaryota</taxon>
        <taxon>Metazoa</taxon>
        <taxon>Spiralia</taxon>
        <taxon>Gnathifera</taxon>
        <taxon>Rotifera</taxon>
        <taxon>Eurotatoria</taxon>
        <taxon>Monogononta</taxon>
        <taxon>Pseudotrocha</taxon>
        <taxon>Ploima</taxon>
        <taxon>Brachionidae</taxon>
        <taxon>Brachionus</taxon>
    </lineage>
</organism>
<keyword evidence="2" id="KW-1185">Reference proteome</keyword>
<proteinExistence type="predicted"/>
<accession>A0A3M7T815</accession>
<name>A0A3M7T815_BRAPC</name>
<protein>
    <submittedName>
        <fullName evidence="1">Uncharacterized protein</fullName>
    </submittedName>
</protein>
<dbReference type="Proteomes" id="UP000276133">
    <property type="component" value="Unassembled WGS sequence"/>
</dbReference>
<evidence type="ECO:0000313" key="1">
    <source>
        <dbReference type="EMBL" id="RNA44101.1"/>
    </source>
</evidence>
<dbReference type="AlphaFoldDB" id="A0A3M7T815"/>
<comment type="caution">
    <text evidence="1">The sequence shown here is derived from an EMBL/GenBank/DDBJ whole genome shotgun (WGS) entry which is preliminary data.</text>
</comment>
<reference evidence="1 2" key="1">
    <citation type="journal article" date="2018" name="Sci. Rep.">
        <title>Genomic signatures of local adaptation to the degree of environmental predictability in rotifers.</title>
        <authorList>
            <person name="Franch-Gras L."/>
            <person name="Hahn C."/>
            <person name="Garcia-Roger E.M."/>
            <person name="Carmona M.J."/>
            <person name="Serra M."/>
            <person name="Gomez A."/>
        </authorList>
    </citation>
    <scope>NUCLEOTIDE SEQUENCE [LARGE SCALE GENOMIC DNA]</scope>
    <source>
        <strain evidence="1">HYR1</strain>
    </source>
</reference>
<gene>
    <name evidence="1" type="ORF">BpHYR1_013562</name>
</gene>